<evidence type="ECO:0000313" key="3">
    <source>
        <dbReference type="Proteomes" id="UP000613193"/>
    </source>
</evidence>
<dbReference type="Gene3D" id="3.40.630.30">
    <property type="match status" value="1"/>
</dbReference>
<dbReference type="SUPFAM" id="SSF55729">
    <property type="entry name" value="Acyl-CoA N-acyltransferases (Nat)"/>
    <property type="match status" value="1"/>
</dbReference>
<evidence type="ECO:0000259" key="1">
    <source>
        <dbReference type="PROSITE" id="PS51186"/>
    </source>
</evidence>
<keyword evidence="3" id="KW-1185">Reference proteome</keyword>
<name>A0A934UNV0_9SPHI</name>
<organism evidence="2 3">
    <name type="scientific">Mucilaginibacter segetis</name>
    <dbReference type="NCBI Taxonomy" id="2793071"/>
    <lineage>
        <taxon>Bacteria</taxon>
        <taxon>Pseudomonadati</taxon>
        <taxon>Bacteroidota</taxon>
        <taxon>Sphingobacteriia</taxon>
        <taxon>Sphingobacteriales</taxon>
        <taxon>Sphingobacteriaceae</taxon>
        <taxon>Mucilaginibacter</taxon>
    </lineage>
</organism>
<dbReference type="InterPro" id="IPR000182">
    <property type="entry name" value="GNAT_dom"/>
</dbReference>
<sequence length="138" mass="16258">MLSIEQIRPELTWRLRREVLYPDEPLFKMEMEEDNNGYHFGAFNQDKLVAVISLFKNDADWQFRKFAVSKDMQFTGVGTKLLNHITRFVEREGGRHLWCNARLTATAFYKKFGFSETGEVFSRNGHDYVIMQKPILSN</sequence>
<feature type="domain" description="N-acetyltransferase" evidence="1">
    <location>
        <begin position="1"/>
        <end position="136"/>
    </location>
</feature>
<dbReference type="PROSITE" id="PS51186">
    <property type="entry name" value="GNAT"/>
    <property type="match status" value="1"/>
</dbReference>
<gene>
    <name evidence="2" type="ORF">I5M19_15780</name>
</gene>
<dbReference type="GO" id="GO:0016747">
    <property type="term" value="F:acyltransferase activity, transferring groups other than amino-acyl groups"/>
    <property type="evidence" value="ECO:0007669"/>
    <property type="project" value="InterPro"/>
</dbReference>
<dbReference type="CDD" id="cd04301">
    <property type="entry name" value="NAT_SF"/>
    <property type="match status" value="1"/>
</dbReference>
<dbReference type="InterPro" id="IPR016181">
    <property type="entry name" value="Acyl_CoA_acyltransferase"/>
</dbReference>
<proteinExistence type="predicted"/>
<comment type="caution">
    <text evidence="2">The sequence shown here is derived from an EMBL/GenBank/DDBJ whole genome shotgun (WGS) entry which is preliminary data.</text>
</comment>
<accession>A0A934UNV0</accession>
<evidence type="ECO:0000313" key="2">
    <source>
        <dbReference type="EMBL" id="MBK0380784.1"/>
    </source>
</evidence>
<dbReference type="Proteomes" id="UP000613193">
    <property type="component" value="Unassembled WGS sequence"/>
</dbReference>
<dbReference type="AlphaFoldDB" id="A0A934UNV0"/>
<dbReference type="EMBL" id="JAEHFW010000003">
    <property type="protein sequence ID" value="MBK0380784.1"/>
    <property type="molecule type" value="Genomic_DNA"/>
</dbReference>
<reference evidence="2" key="1">
    <citation type="submission" date="2020-12" db="EMBL/GenBank/DDBJ databases">
        <title>Bacterial novel species Mucilaginibacter sp. SD-g isolated from soil.</title>
        <authorList>
            <person name="Jung H.-Y."/>
        </authorList>
    </citation>
    <scope>NUCLEOTIDE SEQUENCE</scope>
    <source>
        <strain evidence="2">SD-g</strain>
    </source>
</reference>
<dbReference type="RefSeq" id="WP_200067321.1">
    <property type="nucleotide sequence ID" value="NZ_JAEHFW010000003.1"/>
</dbReference>
<protein>
    <submittedName>
        <fullName evidence="2">GNAT family N-acetyltransferase</fullName>
    </submittedName>
</protein>
<dbReference type="Pfam" id="PF13673">
    <property type="entry name" value="Acetyltransf_10"/>
    <property type="match status" value="1"/>
</dbReference>